<dbReference type="InterPro" id="IPR045864">
    <property type="entry name" value="aa-tRNA-synth_II/BPL/LPL"/>
</dbReference>
<protein>
    <recommendedName>
        <fullName evidence="6">Aminoacyl-transfer RNA synthetases class-II family profile domain-containing protein</fullName>
    </recommendedName>
</protein>
<organism evidence="7 8">
    <name type="scientific">Candidula unifasciata</name>
    <dbReference type="NCBI Taxonomy" id="100452"/>
    <lineage>
        <taxon>Eukaryota</taxon>
        <taxon>Metazoa</taxon>
        <taxon>Spiralia</taxon>
        <taxon>Lophotrochozoa</taxon>
        <taxon>Mollusca</taxon>
        <taxon>Gastropoda</taxon>
        <taxon>Heterobranchia</taxon>
        <taxon>Euthyneura</taxon>
        <taxon>Panpulmonata</taxon>
        <taxon>Eupulmonata</taxon>
        <taxon>Stylommatophora</taxon>
        <taxon>Helicina</taxon>
        <taxon>Helicoidea</taxon>
        <taxon>Geomitridae</taxon>
        <taxon>Candidula</taxon>
    </lineage>
</organism>
<dbReference type="Gene3D" id="2.40.100.10">
    <property type="entry name" value="Cyclophilin-like"/>
    <property type="match status" value="1"/>
</dbReference>
<dbReference type="AlphaFoldDB" id="A0A8S3ZS47"/>
<dbReference type="InterPro" id="IPR004364">
    <property type="entry name" value="Aa-tRNA-synt_II"/>
</dbReference>
<evidence type="ECO:0000256" key="3">
    <source>
        <dbReference type="ARBA" id="ARBA00022840"/>
    </source>
</evidence>
<dbReference type="InterPro" id="IPR043894">
    <property type="entry name" value="MupG_C"/>
</dbReference>
<dbReference type="GO" id="GO:0005524">
    <property type="term" value="F:ATP binding"/>
    <property type="evidence" value="ECO:0007669"/>
    <property type="project" value="UniProtKB-KW"/>
</dbReference>
<dbReference type="PANTHER" id="PTHR22594">
    <property type="entry name" value="ASPARTYL/LYSYL-TRNA SYNTHETASE"/>
    <property type="match status" value="1"/>
</dbReference>
<dbReference type="Proteomes" id="UP000678393">
    <property type="component" value="Unassembled WGS sequence"/>
</dbReference>
<dbReference type="InterPro" id="IPR006195">
    <property type="entry name" value="aa-tRNA-synth_II"/>
</dbReference>
<keyword evidence="3" id="KW-0067">ATP-binding</keyword>
<evidence type="ECO:0000256" key="4">
    <source>
        <dbReference type="ARBA" id="ARBA00022917"/>
    </source>
</evidence>
<dbReference type="SUPFAM" id="SSF50891">
    <property type="entry name" value="Cyclophilin-like"/>
    <property type="match status" value="1"/>
</dbReference>
<evidence type="ECO:0000313" key="7">
    <source>
        <dbReference type="EMBL" id="CAG5132303.1"/>
    </source>
</evidence>
<feature type="domain" description="Aminoacyl-transfer RNA synthetases class-II family profile" evidence="6">
    <location>
        <begin position="53"/>
        <end position="314"/>
    </location>
</feature>
<dbReference type="EMBL" id="CAJHNH020005239">
    <property type="protein sequence ID" value="CAG5132303.1"/>
    <property type="molecule type" value="Genomic_DNA"/>
</dbReference>
<keyword evidence="2" id="KW-0547">Nucleotide-binding</keyword>
<sequence length="324" mass="36650">MFVSQAQLQAINALKPNHYELRLVSNALLSATEQEVLHYAHHALRGDNPDAVMFRSTISRKVFKTSDIPPRAYAPAVYPAGSVLILNNAAGRYKGEVHVIMWVIYFPLTLRFWTTPSTSLLLVFTSKPKGLCDYNCGMNVAALLKHPHEQTALLPRLQQFLDHGIKIIEYTQALTILNEVRERFKEQNFHFGADLATEHERYLAEVYAQGPIAVINYPREIKAFYMLLNDDHKTVACYDILVPGIGELVGGSARETNIAKLTKRMQELNVPAADLMWYLNLRRFGEAASVGFGLGFERLVMYVTGVENIRDVIPYPRTPNNLLF</sequence>
<keyword evidence="1" id="KW-0436">Ligase</keyword>
<evidence type="ECO:0000256" key="2">
    <source>
        <dbReference type="ARBA" id="ARBA00022741"/>
    </source>
</evidence>
<evidence type="ECO:0000256" key="1">
    <source>
        <dbReference type="ARBA" id="ARBA00022598"/>
    </source>
</evidence>
<evidence type="ECO:0000259" key="6">
    <source>
        <dbReference type="PROSITE" id="PS50862"/>
    </source>
</evidence>
<dbReference type="OrthoDB" id="1931232at2759"/>
<dbReference type="InterPro" id="IPR029000">
    <property type="entry name" value="Cyclophilin-like_dom_sf"/>
</dbReference>
<dbReference type="PANTHER" id="PTHR22594:SF34">
    <property type="entry name" value="ASPARAGINE--TRNA LIGASE, MITOCHONDRIAL-RELATED"/>
    <property type="match status" value="1"/>
</dbReference>
<name>A0A8S3ZS47_9EUPU</name>
<evidence type="ECO:0000313" key="8">
    <source>
        <dbReference type="Proteomes" id="UP000678393"/>
    </source>
</evidence>
<keyword evidence="8" id="KW-1185">Reference proteome</keyword>
<dbReference type="SUPFAM" id="SSF55681">
    <property type="entry name" value="Class II aaRS and biotin synthetases"/>
    <property type="match status" value="1"/>
</dbReference>
<dbReference type="GO" id="GO:0004812">
    <property type="term" value="F:aminoacyl-tRNA ligase activity"/>
    <property type="evidence" value="ECO:0007669"/>
    <property type="project" value="UniProtKB-KW"/>
</dbReference>
<dbReference type="Pfam" id="PF00152">
    <property type="entry name" value="tRNA-synt_2"/>
    <property type="match status" value="1"/>
</dbReference>
<dbReference type="Pfam" id="PF05913">
    <property type="entry name" value="MupG_C"/>
    <property type="match status" value="1"/>
</dbReference>
<evidence type="ECO:0000256" key="5">
    <source>
        <dbReference type="ARBA" id="ARBA00023146"/>
    </source>
</evidence>
<keyword evidence="5" id="KW-0030">Aminoacyl-tRNA synthetase</keyword>
<dbReference type="Gene3D" id="3.30.930.10">
    <property type="entry name" value="Bira Bifunctional Protein, Domain 2"/>
    <property type="match status" value="1"/>
</dbReference>
<dbReference type="GO" id="GO:0006421">
    <property type="term" value="P:asparaginyl-tRNA aminoacylation"/>
    <property type="evidence" value="ECO:0007669"/>
    <property type="project" value="TreeGrafter"/>
</dbReference>
<proteinExistence type="predicted"/>
<gene>
    <name evidence="7" type="ORF">CUNI_LOCUS17861</name>
</gene>
<accession>A0A8S3ZS47</accession>
<reference evidence="7" key="1">
    <citation type="submission" date="2021-04" db="EMBL/GenBank/DDBJ databases">
        <authorList>
            <consortium name="Molecular Ecology Group"/>
        </authorList>
    </citation>
    <scope>NUCLEOTIDE SEQUENCE</scope>
</reference>
<comment type="caution">
    <text evidence="7">The sequence shown here is derived from an EMBL/GenBank/DDBJ whole genome shotgun (WGS) entry which is preliminary data.</text>
</comment>
<dbReference type="PROSITE" id="PS50862">
    <property type="entry name" value="AA_TRNA_LIGASE_II"/>
    <property type="match status" value="1"/>
</dbReference>
<keyword evidence="4" id="KW-0648">Protein biosynthesis</keyword>